<dbReference type="Proteomes" id="UP000315395">
    <property type="component" value="Chromosome"/>
</dbReference>
<gene>
    <name evidence="1" type="ORF">FNH13_17810</name>
</gene>
<dbReference type="EMBL" id="CP041616">
    <property type="protein sequence ID" value="QDO89955.1"/>
    <property type="molecule type" value="Genomic_DNA"/>
</dbReference>
<dbReference type="KEGG" id="orz:FNH13_17810"/>
<dbReference type="GO" id="GO:0016887">
    <property type="term" value="F:ATP hydrolysis activity"/>
    <property type="evidence" value="ECO:0007669"/>
    <property type="project" value="TreeGrafter"/>
</dbReference>
<dbReference type="PANTHER" id="PTHR43384">
    <property type="entry name" value="SEPTUM SITE-DETERMINING PROTEIN MIND HOMOLOG, CHLOROPLASTIC-RELATED"/>
    <property type="match status" value="1"/>
</dbReference>
<accession>A0A516GEL4</accession>
<proteinExistence type="predicted"/>
<organism evidence="1 2">
    <name type="scientific">Ornithinimicrobium ciconiae</name>
    <dbReference type="NCBI Taxonomy" id="2594265"/>
    <lineage>
        <taxon>Bacteria</taxon>
        <taxon>Bacillati</taxon>
        <taxon>Actinomycetota</taxon>
        <taxon>Actinomycetes</taxon>
        <taxon>Micrococcales</taxon>
        <taxon>Ornithinimicrobiaceae</taxon>
        <taxon>Ornithinimicrobium</taxon>
    </lineage>
</organism>
<protein>
    <recommendedName>
        <fullName evidence="3">Secretion/DNA translocation related CpaE-like protein</fullName>
    </recommendedName>
</protein>
<evidence type="ECO:0008006" key="3">
    <source>
        <dbReference type="Google" id="ProtNLM"/>
    </source>
</evidence>
<dbReference type="InterPro" id="IPR027417">
    <property type="entry name" value="P-loop_NTPase"/>
</dbReference>
<dbReference type="GO" id="GO:0051782">
    <property type="term" value="P:negative regulation of cell division"/>
    <property type="evidence" value="ECO:0007669"/>
    <property type="project" value="TreeGrafter"/>
</dbReference>
<evidence type="ECO:0000313" key="1">
    <source>
        <dbReference type="EMBL" id="QDO89955.1"/>
    </source>
</evidence>
<evidence type="ECO:0000313" key="2">
    <source>
        <dbReference type="Proteomes" id="UP000315395"/>
    </source>
</evidence>
<dbReference type="PANTHER" id="PTHR43384:SF11">
    <property type="entry name" value="SEPTUM SITE DETERMINING PROTEIN"/>
    <property type="match status" value="1"/>
</dbReference>
<sequence length="243" mass="24388">MVTAQQTVAPDGGFVLGVLGASGGVGASALATACATRAARAGRDVVLVDARPWSGGIDVLAGLDAAPGLRWPDLAGVRGDVDPQRLLEELPVSEIGFRCLSWAAGALQGQVPGPDPVLSALRLAAAVTVVDLPGPASAGGQEPWWVACDELVLVVDASMTGLGAAIVLAEACSPTGVVLRTPTHLAEEEIVTVVGAPLLACLEHDRAVTRCLEQGAPVGDQHGGLADAADRLLSAVLPGLRAA</sequence>
<reference evidence="1 2" key="1">
    <citation type="submission" date="2019-07" db="EMBL/GenBank/DDBJ databases">
        <title>complete genome sequencing of Ornithinimicrobium sp. H23M54.</title>
        <authorList>
            <person name="Bae J.-W."/>
            <person name="Lee S.-Y."/>
        </authorList>
    </citation>
    <scope>NUCLEOTIDE SEQUENCE [LARGE SCALE GENOMIC DNA]</scope>
    <source>
        <strain evidence="1 2">H23M54</strain>
    </source>
</reference>
<dbReference type="AlphaFoldDB" id="A0A516GEL4"/>
<keyword evidence="2" id="KW-1185">Reference proteome</keyword>
<dbReference type="InterPro" id="IPR050625">
    <property type="entry name" value="ParA/MinD_ATPase"/>
</dbReference>
<name>A0A516GEL4_9MICO</name>
<dbReference type="GO" id="GO:0009898">
    <property type="term" value="C:cytoplasmic side of plasma membrane"/>
    <property type="evidence" value="ECO:0007669"/>
    <property type="project" value="TreeGrafter"/>
</dbReference>
<dbReference type="SUPFAM" id="SSF52540">
    <property type="entry name" value="P-loop containing nucleoside triphosphate hydrolases"/>
    <property type="match status" value="1"/>
</dbReference>
<dbReference type="RefSeq" id="WP_143784675.1">
    <property type="nucleotide sequence ID" value="NZ_CP041616.1"/>
</dbReference>
<dbReference type="OrthoDB" id="3252838at2"/>
<dbReference type="Gene3D" id="3.40.50.300">
    <property type="entry name" value="P-loop containing nucleotide triphosphate hydrolases"/>
    <property type="match status" value="1"/>
</dbReference>
<dbReference type="GO" id="GO:0005524">
    <property type="term" value="F:ATP binding"/>
    <property type="evidence" value="ECO:0007669"/>
    <property type="project" value="TreeGrafter"/>
</dbReference>
<dbReference type="GO" id="GO:0005829">
    <property type="term" value="C:cytosol"/>
    <property type="evidence" value="ECO:0007669"/>
    <property type="project" value="TreeGrafter"/>
</dbReference>